<dbReference type="InterPro" id="IPR028082">
    <property type="entry name" value="Peripla_BP_I"/>
</dbReference>
<dbReference type="InterPro" id="IPR046335">
    <property type="entry name" value="LacI/GalR-like_sensor"/>
</dbReference>
<dbReference type="SUPFAM" id="SSF53822">
    <property type="entry name" value="Periplasmic binding protein-like I"/>
    <property type="match status" value="1"/>
</dbReference>
<proteinExistence type="predicted"/>
<reference evidence="5" key="2">
    <citation type="submission" date="2021-04" db="EMBL/GenBank/DDBJ databases">
        <authorList>
            <person name="Gilroy R."/>
        </authorList>
    </citation>
    <scope>NUCLEOTIDE SEQUENCE</scope>
    <source>
        <strain evidence="5">1068</strain>
    </source>
</reference>
<evidence type="ECO:0000256" key="1">
    <source>
        <dbReference type="ARBA" id="ARBA00023015"/>
    </source>
</evidence>
<dbReference type="InterPro" id="IPR010982">
    <property type="entry name" value="Lambda_DNA-bd_dom_sf"/>
</dbReference>
<evidence type="ECO:0000313" key="6">
    <source>
        <dbReference type="Proteomes" id="UP000824056"/>
    </source>
</evidence>
<dbReference type="GO" id="GO:0003700">
    <property type="term" value="F:DNA-binding transcription factor activity"/>
    <property type="evidence" value="ECO:0007669"/>
    <property type="project" value="TreeGrafter"/>
</dbReference>
<dbReference type="InterPro" id="IPR000843">
    <property type="entry name" value="HTH_LacI"/>
</dbReference>
<organism evidence="5 6">
    <name type="scientific">Candidatus Blautia pullicola</name>
    <dbReference type="NCBI Taxonomy" id="2838498"/>
    <lineage>
        <taxon>Bacteria</taxon>
        <taxon>Bacillati</taxon>
        <taxon>Bacillota</taxon>
        <taxon>Clostridia</taxon>
        <taxon>Lachnospirales</taxon>
        <taxon>Lachnospiraceae</taxon>
        <taxon>Blautia</taxon>
    </lineage>
</organism>
<evidence type="ECO:0000256" key="3">
    <source>
        <dbReference type="ARBA" id="ARBA00023163"/>
    </source>
</evidence>
<dbReference type="Proteomes" id="UP000824056">
    <property type="component" value="Unassembled WGS sequence"/>
</dbReference>
<dbReference type="PROSITE" id="PS50932">
    <property type="entry name" value="HTH_LACI_2"/>
    <property type="match status" value="1"/>
</dbReference>
<feature type="domain" description="HTH lacI-type" evidence="4">
    <location>
        <begin position="16"/>
        <end position="68"/>
    </location>
</feature>
<evidence type="ECO:0000259" key="4">
    <source>
        <dbReference type="PROSITE" id="PS50932"/>
    </source>
</evidence>
<name>A0A9D2JS88_9FIRM</name>
<keyword evidence="2" id="KW-0238">DNA-binding</keyword>
<sequence length="338" mass="37633">MRGRYDGRGSGERIAIQEIAKRLDLSSTTVSRALSGKGRIGQGTKDRIYQFLEENHYVPNISDRTITSEKNVCVLVPGEEGHALLPYFHDIFLNIYDYFSVLGYGVMVVKSMPNDIHQLRSMVEQNKIRGAVLTRAMEGDLAVEYLKNQQIPFVVIGSLAEKDVLQVDFDQERGCRDLTDVLLKMNIRRIACVCGDGNHNVTRSRLRGIRAAFAAAQIPLPPDLLYTGAVYASITEKYVENLLEKGAECILCLDDNICISVIATLHKKNVKVPEDIKVASCYGGRLLGLCYPAVTCLEFDLKEMGNLASKKLLDAMEGVTDYTKLTLGYNILIRDSTK</sequence>
<dbReference type="Gene3D" id="3.40.50.2300">
    <property type="match status" value="2"/>
</dbReference>
<dbReference type="AlphaFoldDB" id="A0A9D2JS88"/>
<dbReference type="SMART" id="SM00354">
    <property type="entry name" value="HTH_LACI"/>
    <property type="match status" value="1"/>
</dbReference>
<gene>
    <name evidence="5" type="ORF">H9809_01940</name>
</gene>
<reference evidence="5" key="1">
    <citation type="journal article" date="2021" name="PeerJ">
        <title>Extensive microbial diversity within the chicken gut microbiome revealed by metagenomics and culture.</title>
        <authorList>
            <person name="Gilroy R."/>
            <person name="Ravi A."/>
            <person name="Getino M."/>
            <person name="Pursley I."/>
            <person name="Horton D.L."/>
            <person name="Alikhan N.F."/>
            <person name="Baker D."/>
            <person name="Gharbi K."/>
            <person name="Hall N."/>
            <person name="Watson M."/>
            <person name="Adriaenssens E.M."/>
            <person name="Foster-Nyarko E."/>
            <person name="Jarju S."/>
            <person name="Secka A."/>
            <person name="Antonio M."/>
            <person name="Oren A."/>
            <person name="Chaudhuri R.R."/>
            <person name="La Ragione R."/>
            <person name="Hildebrand F."/>
            <person name="Pallen M.J."/>
        </authorList>
    </citation>
    <scope>NUCLEOTIDE SEQUENCE</scope>
    <source>
        <strain evidence="5">1068</strain>
    </source>
</reference>
<dbReference type="GO" id="GO:0000976">
    <property type="term" value="F:transcription cis-regulatory region binding"/>
    <property type="evidence" value="ECO:0007669"/>
    <property type="project" value="TreeGrafter"/>
</dbReference>
<keyword evidence="3" id="KW-0804">Transcription</keyword>
<comment type="caution">
    <text evidence="5">The sequence shown here is derived from an EMBL/GenBank/DDBJ whole genome shotgun (WGS) entry which is preliminary data.</text>
</comment>
<dbReference type="Pfam" id="PF00356">
    <property type="entry name" value="LacI"/>
    <property type="match status" value="1"/>
</dbReference>
<dbReference type="Pfam" id="PF13377">
    <property type="entry name" value="Peripla_BP_3"/>
    <property type="match status" value="1"/>
</dbReference>
<evidence type="ECO:0000313" key="5">
    <source>
        <dbReference type="EMBL" id="HIZ64657.1"/>
    </source>
</evidence>
<protein>
    <submittedName>
        <fullName evidence="5">LacI family transcriptional regulator</fullName>
    </submittedName>
</protein>
<dbReference type="Gene3D" id="1.10.260.40">
    <property type="entry name" value="lambda repressor-like DNA-binding domains"/>
    <property type="match status" value="1"/>
</dbReference>
<dbReference type="EMBL" id="DXBG01000040">
    <property type="protein sequence ID" value="HIZ64657.1"/>
    <property type="molecule type" value="Genomic_DNA"/>
</dbReference>
<accession>A0A9D2JS88</accession>
<evidence type="ECO:0000256" key="2">
    <source>
        <dbReference type="ARBA" id="ARBA00023125"/>
    </source>
</evidence>
<dbReference type="PANTHER" id="PTHR30146:SF109">
    <property type="entry name" value="HTH-TYPE TRANSCRIPTIONAL REGULATOR GALS"/>
    <property type="match status" value="1"/>
</dbReference>
<dbReference type="SUPFAM" id="SSF47413">
    <property type="entry name" value="lambda repressor-like DNA-binding domains"/>
    <property type="match status" value="1"/>
</dbReference>
<dbReference type="CDD" id="cd01392">
    <property type="entry name" value="HTH_LacI"/>
    <property type="match status" value="1"/>
</dbReference>
<keyword evidence="1" id="KW-0805">Transcription regulation</keyword>
<dbReference type="PANTHER" id="PTHR30146">
    <property type="entry name" value="LACI-RELATED TRANSCRIPTIONAL REPRESSOR"/>
    <property type="match status" value="1"/>
</dbReference>